<evidence type="ECO:0000256" key="1">
    <source>
        <dbReference type="SAM" id="MobiDB-lite"/>
    </source>
</evidence>
<sequence length="71" mass="8441">MRRDGVRPQRALLAEHKDALTELKSVTPQSFLHLPVRWRKFSSLCSRSPIEREREKRGKDHNFDKPMIEID</sequence>
<feature type="region of interest" description="Disordered" evidence="1">
    <location>
        <begin position="50"/>
        <end position="71"/>
    </location>
</feature>
<dbReference type="EMBL" id="MTKT01004486">
    <property type="protein sequence ID" value="OWM71318.1"/>
    <property type="molecule type" value="Genomic_DNA"/>
</dbReference>
<accession>A0A218WFR7</accession>
<reference evidence="3" key="1">
    <citation type="journal article" date="2017" name="Plant J.">
        <title>The pomegranate (Punica granatum L.) genome and the genomics of punicalagin biosynthesis.</title>
        <authorList>
            <person name="Qin G."/>
            <person name="Xu C."/>
            <person name="Ming R."/>
            <person name="Tang H."/>
            <person name="Guyot R."/>
            <person name="Kramer E.M."/>
            <person name="Hu Y."/>
            <person name="Yi X."/>
            <person name="Qi Y."/>
            <person name="Xu X."/>
            <person name="Gao Z."/>
            <person name="Pan H."/>
            <person name="Jian J."/>
            <person name="Tian Y."/>
            <person name="Yue Z."/>
            <person name="Xu Y."/>
        </authorList>
    </citation>
    <scope>NUCLEOTIDE SEQUENCE [LARGE SCALE GENOMIC DNA]</scope>
    <source>
        <strain evidence="3">cv. Dabenzi</strain>
    </source>
</reference>
<evidence type="ECO:0000313" key="2">
    <source>
        <dbReference type="EMBL" id="OWM71318.1"/>
    </source>
</evidence>
<evidence type="ECO:0000313" key="3">
    <source>
        <dbReference type="Proteomes" id="UP000197138"/>
    </source>
</evidence>
<gene>
    <name evidence="2" type="ORF">CDL15_Pgr011446</name>
</gene>
<comment type="caution">
    <text evidence="2">The sequence shown here is derived from an EMBL/GenBank/DDBJ whole genome shotgun (WGS) entry which is preliminary data.</text>
</comment>
<name>A0A218WFR7_PUNGR</name>
<dbReference type="Proteomes" id="UP000197138">
    <property type="component" value="Unassembled WGS sequence"/>
</dbReference>
<dbReference type="AlphaFoldDB" id="A0A218WFR7"/>
<proteinExistence type="predicted"/>
<organism evidence="2 3">
    <name type="scientific">Punica granatum</name>
    <name type="common">Pomegranate</name>
    <dbReference type="NCBI Taxonomy" id="22663"/>
    <lineage>
        <taxon>Eukaryota</taxon>
        <taxon>Viridiplantae</taxon>
        <taxon>Streptophyta</taxon>
        <taxon>Embryophyta</taxon>
        <taxon>Tracheophyta</taxon>
        <taxon>Spermatophyta</taxon>
        <taxon>Magnoliopsida</taxon>
        <taxon>eudicotyledons</taxon>
        <taxon>Gunneridae</taxon>
        <taxon>Pentapetalae</taxon>
        <taxon>rosids</taxon>
        <taxon>malvids</taxon>
        <taxon>Myrtales</taxon>
        <taxon>Lythraceae</taxon>
        <taxon>Punica</taxon>
    </lineage>
</organism>
<protein>
    <submittedName>
        <fullName evidence="2">Uncharacterized protein</fullName>
    </submittedName>
</protein>